<reference evidence="3" key="1">
    <citation type="submission" date="2020-11" db="EMBL/GenBank/DDBJ databases">
        <authorList>
            <person name="Tran Van P."/>
        </authorList>
    </citation>
    <scope>NUCLEOTIDE SEQUENCE</scope>
</reference>
<protein>
    <submittedName>
        <fullName evidence="3">(California timema) hypothetical protein</fullName>
    </submittedName>
</protein>
<dbReference type="GO" id="GO:0005634">
    <property type="term" value="C:nucleus"/>
    <property type="evidence" value="ECO:0007669"/>
    <property type="project" value="TreeGrafter"/>
</dbReference>
<name>A0A7R9PE85_TIMCA</name>
<proteinExistence type="inferred from homology"/>
<comment type="similarity">
    <text evidence="1">Belongs to the PPP4R2 family.</text>
</comment>
<dbReference type="EMBL" id="OE195440">
    <property type="protein sequence ID" value="CAD7579978.1"/>
    <property type="molecule type" value="Genomic_DNA"/>
</dbReference>
<gene>
    <name evidence="3" type="ORF">TCMB3V08_LOCUS12511</name>
</gene>
<evidence type="ECO:0000256" key="2">
    <source>
        <dbReference type="SAM" id="MobiDB-lite"/>
    </source>
</evidence>
<feature type="compositionally biased region" description="Polar residues" evidence="2">
    <location>
        <begin position="790"/>
        <end position="799"/>
    </location>
</feature>
<feature type="compositionally biased region" description="Low complexity" evidence="2">
    <location>
        <begin position="444"/>
        <end position="456"/>
    </location>
</feature>
<evidence type="ECO:0000256" key="1">
    <source>
        <dbReference type="ARBA" id="ARBA00009207"/>
    </source>
</evidence>
<evidence type="ECO:0000313" key="3">
    <source>
        <dbReference type="EMBL" id="CAD7579978.1"/>
    </source>
</evidence>
<feature type="compositionally biased region" description="Basic and acidic residues" evidence="2">
    <location>
        <begin position="285"/>
        <end position="296"/>
    </location>
</feature>
<dbReference type="Pfam" id="PF09184">
    <property type="entry name" value="PPP4R2"/>
    <property type="match status" value="1"/>
</dbReference>
<dbReference type="InterPro" id="IPR015267">
    <property type="entry name" value="PPP4R2"/>
</dbReference>
<dbReference type="AlphaFoldDB" id="A0A7R9PE85"/>
<sequence>MDNPEGILQTLEEYSKLKPKDIPNELEDYLCYVAKTGDPVFQWSFVKFLFREKLLKAIRIFLESNPSTEISPCPNVEGFSFETMKDNLVERLESFSSAPFTVQRICELLINPKKEYKRIDKYLRAIEKNFLVVSTKEPGAPRRSESNQPELVLNGGMDTRAIELGEAIETVSSEGVNLMHVDSSTTDVKLECFVAEEIDMDEHTESLACREETKSLLETKDVKTSDDVSEDYSSKVYSDETEAIDVVSSTSSHLVDDSQVKTESDVKSFDQASESDNIRAVSSSDNDKLFSNEGDGKAYFGEGDGKTFYGPEDPGKGFGKGRREQGASDKTVSEALDLIKDEPIKEVLPANELVKFKTIDDVLSSSTEVLEAVLLPNIISDATLPTGDADETPSCGGTALAISTDDTKCRQVDFESNVEREMKTQAPSKLKDSHVETGHVASKEPSNSSEPNYPSPVQEHVLETDITDTNRALTENNVTSFEYGKESLVSRLDKLVSAMEPSDNRLGESVSAIESPDNCLGDIVSAIEPSGNHMGEPASAMESSDNRLCGLASAMEPSHNRLSEPASAMEPSDNRLVEPASAMEPSDNRLVEPASAMEPSDNRLDELASALEPSDNHSGESLSSLESSDNRLGEPMSAMEPSDNHLGEPTSAMEPSDIHLGESVSALEQSDNRLGEPVSVIEPSDNRLGEPVSAIESSDNHLSVPAIAMEPSDIHLSEPVSTIESSDNRLVETVSALKPSDTRLGESASTMNPPNNHMSELASTIEPSDNRLGEPMSAIEPSDNRLDETVSATEPSDISVNEPVSAMEPSDNHLDESVSAIEPSDNRLVEPMSAIKPLDRRVNDQESTIEPLGIHVDVVGLSGGPAEHSGECVDVVGLSGGPAEHSGECVDVMGEQEEAMEVDESNQPMEVVVAPDGEEPMDQSEESTGAS</sequence>
<organism evidence="3">
    <name type="scientific">Timema californicum</name>
    <name type="common">California timema</name>
    <name type="synonym">Walking stick</name>
    <dbReference type="NCBI Taxonomy" id="61474"/>
    <lineage>
        <taxon>Eukaryota</taxon>
        <taxon>Metazoa</taxon>
        <taxon>Ecdysozoa</taxon>
        <taxon>Arthropoda</taxon>
        <taxon>Hexapoda</taxon>
        <taxon>Insecta</taxon>
        <taxon>Pterygota</taxon>
        <taxon>Neoptera</taxon>
        <taxon>Polyneoptera</taxon>
        <taxon>Phasmatodea</taxon>
        <taxon>Timematodea</taxon>
        <taxon>Timematoidea</taxon>
        <taxon>Timematidae</taxon>
        <taxon>Timema</taxon>
    </lineage>
</organism>
<dbReference type="GO" id="GO:0005737">
    <property type="term" value="C:cytoplasm"/>
    <property type="evidence" value="ECO:0007669"/>
    <property type="project" value="TreeGrafter"/>
</dbReference>
<feature type="region of interest" description="Disordered" evidence="2">
    <location>
        <begin position="248"/>
        <end position="329"/>
    </location>
</feature>
<feature type="compositionally biased region" description="Basic and acidic residues" evidence="2">
    <location>
        <begin position="254"/>
        <end position="268"/>
    </location>
</feature>
<dbReference type="PANTHER" id="PTHR16487:SF0">
    <property type="entry name" value="PROTEIN PHOSPHATASE 4 REGULATORY SUBUNIT 2-RELATED"/>
    <property type="match status" value="1"/>
</dbReference>
<dbReference type="GO" id="GO:0019888">
    <property type="term" value="F:protein phosphatase regulator activity"/>
    <property type="evidence" value="ECO:0007669"/>
    <property type="project" value="InterPro"/>
</dbReference>
<feature type="region of interest" description="Disordered" evidence="2">
    <location>
        <begin position="609"/>
        <end position="699"/>
    </location>
</feature>
<feature type="region of interest" description="Disordered" evidence="2">
    <location>
        <begin position="420"/>
        <end position="456"/>
    </location>
</feature>
<feature type="region of interest" description="Disordered" evidence="2">
    <location>
        <begin position="738"/>
        <end position="816"/>
    </location>
</feature>
<feature type="compositionally biased region" description="Basic and acidic residues" evidence="2">
    <location>
        <begin position="420"/>
        <end position="437"/>
    </location>
</feature>
<dbReference type="GO" id="GO:0030289">
    <property type="term" value="C:protein phosphatase 4 complex"/>
    <property type="evidence" value="ECO:0007669"/>
    <property type="project" value="InterPro"/>
</dbReference>
<accession>A0A7R9PE85</accession>
<feature type="compositionally biased region" description="Polar residues" evidence="2">
    <location>
        <begin position="747"/>
        <end position="767"/>
    </location>
</feature>
<dbReference type="PANTHER" id="PTHR16487">
    <property type="entry name" value="PPP4R2-RELATED PROTEIN"/>
    <property type="match status" value="1"/>
</dbReference>
<feature type="compositionally biased region" description="Polar residues" evidence="2">
    <location>
        <begin position="270"/>
        <end position="284"/>
    </location>
</feature>